<dbReference type="AlphaFoldDB" id="A0A429YVX6"/>
<accession>A0A429YVX6</accession>
<reference evidence="1 2" key="1">
    <citation type="submission" date="2018-12" db="EMBL/GenBank/DDBJ databases">
        <title>Mesorhizobium carbonis sp. nov., isolated from coal mine water.</title>
        <authorList>
            <person name="Xin W."/>
            <person name="Xu Z."/>
            <person name="Xiang F."/>
            <person name="Zhang J."/>
            <person name="Xi L."/>
            <person name="Liu J."/>
        </authorList>
    </citation>
    <scope>NUCLEOTIDE SEQUENCE [LARGE SCALE GENOMIC DNA]</scope>
    <source>
        <strain evidence="1 2">B2.3</strain>
    </source>
</reference>
<sequence length="89" mass="10030">MAKLKLGALEDDKPKRGTVEFTPPVYRDLLAYAEVLAQQTGIPVPDPMKLVPQMVERFMATDREFSRAKRLLRDPNTLHISRKEPGPAA</sequence>
<keyword evidence="2" id="KW-1185">Reference proteome</keyword>
<dbReference type="InterPro" id="IPR018733">
    <property type="entry name" value="DUF2274"/>
</dbReference>
<comment type="caution">
    <text evidence="1">The sequence shown here is derived from an EMBL/GenBank/DDBJ whole genome shotgun (WGS) entry which is preliminary data.</text>
</comment>
<name>A0A429YVX6_9HYPH</name>
<dbReference type="OrthoDB" id="9803810at2"/>
<evidence type="ECO:0000313" key="2">
    <source>
        <dbReference type="Proteomes" id="UP000278398"/>
    </source>
</evidence>
<dbReference type="EMBL" id="RWKW01000052">
    <property type="protein sequence ID" value="RST85611.1"/>
    <property type="molecule type" value="Genomic_DNA"/>
</dbReference>
<organism evidence="1 2">
    <name type="scientific">Aquibium carbonis</name>
    <dbReference type="NCBI Taxonomy" id="2495581"/>
    <lineage>
        <taxon>Bacteria</taxon>
        <taxon>Pseudomonadati</taxon>
        <taxon>Pseudomonadota</taxon>
        <taxon>Alphaproteobacteria</taxon>
        <taxon>Hyphomicrobiales</taxon>
        <taxon>Phyllobacteriaceae</taxon>
        <taxon>Aquibium</taxon>
    </lineage>
</organism>
<dbReference type="Pfam" id="PF10038">
    <property type="entry name" value="DUF2274"/>
    <property type="match status" value="1"/>
</dbReference>
<gene>
    <name evidence="1" type="ORF">EJC49_14530</name>
</gene>
<evidence type="ECO:0000313" key="1">
    <source>
        <dbReference type="EMBL" id="RST85611.1"/>
    </source>
</evidence>
<protein>
    <submittedName>
        <fullName evidence="1">DUF2274 domain-containing protein</fullName>
    </submittedName>
</protein>
<proteinExistence type="predicted"/>
<dbReference type="RefSeq" id="WP_126700660.1">
    <property type="nucleotide sequence ID" value="NZ_RWKW01000052.1"/>
</dbReference>
<dbReference type="Proteomes" id="UP000278398">
    <property type="component" value="Unassembled WGS sequence"/>
</dbReference>